<comment type="caution">
    <text evidence="2">The sequence shown here is derived from an EMBL/GenBank/DDBJ whole genome shotgun (WGS) entry which is preliminary data.</text>
</comment>
<evidence type="ECO:0000256" key="1">
    <source>
        <dbReference type="SAM" id="MobiDB-lite"/>
    </source>
</evidence>
<feature type="compositionally biased region" description="Basic and acidic residues" evidence="1">
    <location>
        <begin position="61"/>
        <end position="71"/>
    </location>
</feature>
<feature type="region of interest" description="Disordered" evidence="1">
    <location>
        <begin position="141"/>
        <end position="203"/>
    </location>
</feature>
<dbReference type="EMBL" id="NESQ01000020">
    <property type="protein sequence ID" value="PUU82903.1"/>
    <property type="molecule type" value="Genomic_DNA"/>
</dbReference>
<reference evidence="2 3" key="1">
    <citation type="submission" date="2017-04" db="EMBL/GenBank/DDBJ databases">
        <title>Draft genome sequence of Tuber borchii Vittad., a whitish edible truffle.</title>
        <authorList>
            <consortium name="DOE Joint Genome Institute"/>
            <person name="Murat C."/>
            <person name="Kuo A."/>
            <person name="Barry K.W."/>
            <person name="Clum A."/>
            <person name="Dockter R.B."/>
            <person name="Fauchery L."/>
            <person name="Iotti M."/>
            <person name="Kohler A."/>
            <person name="Labutti K."/>
            <person name="Lindquist E.A."/>
            <person name="Lipzen A."/>
            <person name="Ohm R.A."/>
            <person name="Wang M."/>
            <person name="Grigoriev I.V."/>
            <person name="Zambonelli A."/>
            <person name="Martin F.M."/>
        </authorList>
    </citation>
    <scope>NUCLEOTIDE SEQUENCE [LARGE SCALE GENOMIC DNA]</scope>
    <source>
        <strain evidence="2 3">Tbo3840</strain>
    </source>
</reference>
<proteinExistence type="predicted"/>
<sequence>MGRRPTENDNDISPWLLRINKYEKSPSMPFLKDVEADKKGVFGLNFPPSPRAPSSYAGVLGKDRDKGKPGEDGDFNGAQNSPAEKVQDRDLMERGWPGYHGLLQDKGKNIFLRRAASTSAKYDKSARRRLVQRRLGTVNSVLEETTPTKSPSRTVVKRSNSKKRERSNSVSSTKSFLTYATPPEASPTEPDATGDAGKQAGGSLQENFPPVYLLYLLSSMKSGAKRIVKSMESLRDRVTVRTFLCAMLNNVYTLNSSESVARQQLLKNIMSLSLPQTSIPPSSHNVKEPVMVTIRKLKAMPSDPTRYSRADRKVHLFLLISLVDDGAIDLLLGEFMEKMQIQITSIGTMFQLELDGVFGVVCSVEHFRPNA</sequence>
<evidence type="ECO:0000313" key="2">
    <source>
        <dbReference type="EMBL" id="PUU82903.1"/>
    </source>
</evidence>
<feature type="region of interest" description="Disordered" evidence="1">
    <location>
        <begin position="41"/>
        <end position="88"/>
    </location>
</feature>
<accession>A0A2T7A583</accession>
<dbReference type="AlphaFoldDB" id="A0A2T7A583"/>
<keyword evidence="3" id="KW-1185">Reference proteome</keyword>
<name>A0A2T7A583_TUBBO</name>
<gene>
    <name evidence="2" type="ORF">B9Z19DRAFT_1120009</name>
</gene>
<dbReference type="Proteomes" id="UP000244722">
    <property type="component" value="Unassembled WGS sequence"/>
</dbReference>
<feature type="compositionally biased region" description="Polar residues" evidence="1">
    <location>
        <begin position="141"/>
        <end position="153"/>
    </location>
</feature>
<organism evidence="2 3">
    <name type="scientific">Tuber borchii</name>
    <name type="common">White truffle</name>
    <dbReference type="NCBI Taxonomy" id="42251"/>
    <lineage>
        <taxon>Eukaryota</taxon>
        <taxon>Fungi</taxon>
        <taxon>Dikarya</taxon>
        <taxon>Ascomycota</taxon>
        <taxon>Pezizomycotina</taxon>
        <taxon>Pezizomycetes</taxon>
        <taxon>Pezizales</taxon>
        <taxon>Tuberaceae</taxon>
        <taxon>Tuber</taxon>
    </lineage>
</organism>
<protein>
    <submittedName>
        <fullName evidence="2">Uncharacterized protein</fullName>
    </submittedName>
</protein>
<dbReference type="STRING" id="42251.A0A2T7A583"/>
<evidence type="ECO:0000313" key="3">
    <source>
        <dbReference type="Proteomes" id="UP000244722"/>
    </source>
</evidence>
<feature type="compositionally biased region" description="Basic residues" evidence="1">
    <location>
        <begin position="155"/>
        <end position="165"/>
    </location>
</feature>